<evidence type="ECO:0000256" key="10">
    <source>
        <dbReference type="SAM" id="Phobius"/>
    </source>
</evidence>
<feature type="transmembrane region" description="Helical" evidence="10">
    <location>
        <begin position="135"/>
        <end position="153"/>
    </location>
</feature>
<feature type="transmembrane region" description="Helical" evidence="10">
    <location>
        <begin position="357"/>
        <end position="379"/>
    </location>
</feature>
<dbReference type="EMBL" id="LR590481">
    <property type="protein sequence ID" value="VTQ94685.1"/>
    <property type="molecule type" value="Genomic_DNA"/>
</dbReference>
<dbReference type="PANTHER" id="PTHR43823">
    <property type="entry name" value="SPORULATION PROTEIN YKVU"/>
    <property type="match status" value="1"/>
</dbReference>
<keyword evidence="5" id="KW-1003">Cell membrane</keyword>
<evidence type="ECO:0000256" key="8">
    <source>
        <dbReference type="ARBA" id="ARBA00023136"/>
    </source>
</evidence>
<evidence type="ECO:0000313" key="11">
    <source>
        <dbReference type="EMBL" id="VTQ94685.1"/>
    </source>
</evidence>
<feature type="transmembrane region" description="Helical" evidence="10">
    <location>
        <begin position="56"/>
        <end position="82"/>
    </location>
</feature>
<keyword evidence="6 10" id="KW-0812">Transmembrane</keyword>
<dbReference type="GO" id="GO:0005886">
    <property type="term" value="C:plasma membrane"/>
    <property type="evidence" value="ECO:0007669"/>
    <property type="project" value="UniProtKB-SubCell"/>
</dbReference>
<evidence type="ECO:0000256" key="1">
    <source>
        <dbReference type="ARBA" id="ARBA00004651"/>
    </source>
</evidence>
<dbReference type="NCBIfam" id="TIGR00797">
    <property type="entry name" value="matE"/>
    <property type="match status" value="1"/>
</dbReference>
<dbReference type="InterPro" id="IPR051327">
    <property type="entry name" value="MATE_MepA_subfamily"/>
</dbReference>
<dbReference type="GO" id="GO:0015297">
    <property type="term" value="F:antiporter activity"/>
    <property type="evidence" value="ECO:0007669"/>
    <property type="project" value="InterPro"/>
</dbReference>
<dbReference type="PANTHER" id="PTHR43823:SF3">
    <property type="entry name" value="MULTIDRUG EXPORT PROTEIN MEPA"/>
    <property type="match status" value="1"/>
</dbReference>
<dbReference type="GO" id="GO:0042910">
    <property type="term" value="F:xenobiotic transmembrane transporter activity"/>
    <property type="evidence" value="ECO:0007669"/>
    <property type="project" value="InterPro"/>
</dbReference>
<feature type="transmembrane region" description="Helical" evidence="10">
    <location>
        <begin position="234"/>
        <end position="258"/>
    </location>
</feature>
<feature type="transmembrane region" description="Helical" evidence="10">
    <location>
        <begin position="15"/>
        <end position="36"/>
    </location>
</feature>
<evidence type="ECO:0000256" key="7">
    <source>
        <dbReference type="ARBA" id="ARBA00022989"/>
    </source>
</evidence>
<dbReference type="Pfam" id="PF01554">
    <property type="entry name" value="MatE"/>
    <property type="match status" value="2"/>
</dbReference>
<dbReference type="InterPro" id="IPR048279">
    <property type="entry name" value="MdtK-like"/>
</dbReference>
<evidence type="ECO:0000256" key="3">
    <source>
        <dbReference type="ARBA" id="ARBA00022106"/>
    </source>
</evidence>
<gene>
    <name evidence="11" type="primary">mepA_5</name>
    <name evidence="11" type="ORF">NCTC503_02367</name>
</gene>
<feature type="transmembrane region" description="Helical" evidence="10">
    <location>
        <begin position="386"/>
        <end position="405"/>
    </location>
</feature>
<keyword evidence="9" id="KW-0046">Antibiotic resistance</keyword>
<proteinExistence type="inferred from homology"/>
<evidence type="ECO:0000256" key="2">
    <source>
        <dbReference type="ARBA" id="ARBA00008417"/>
    </source>
</evidence>
<feature type="transmembrane region" description="Helical" evidence="10">
    <location>
        <begin position="165"/>
        <end position="188"/>
    </location>
</feature>
<keyword evidence="4" id="KW-0813">Transport</keyword>
<dbReference type="RefSeq" id="WP_138210901.1">
    <property type="nucleotide sequence ID" value="NZ_CBCRUQ010000002.1"/>
</dbReference>
<dbReference type="InterPro" id="IPR002528">
    <property type="entry name" value="MATE_fam"/>
</dbReference>
<organism evidence="11 12">
    <name type="scientific">Hathewaya histolytica</name>
    <name type="common">Clostridium histolyticum</name>
    <dbReference type="NCBI Taxonomy" id="1498"/>
    <lineage>
        <taxon>Bacteria</taxon>
        <taxon>Bacillati</taxon>
        <taxon>Bacillota</taxon>
        <taxon>Clostridia</taxon>
        <taxon>Eubacteriales</taxon>
        <taxon>Clostridiaceae</taxon>
        <taxon>Hathewaya</taxon>
    </lineage>
</organism>
<dbReference type="KEGG" id="hhw:NCTC503_02367"/>
<name>A0A4U9RQZ7_HATHI</name>
<comment type="similarity">
    <text evidence="2">Belongs to the multi antimicrobial extrusion (MATE) (TC 2.A.66.1) family. MepA subfamily.</text>
</comment>
<feature type="transmembrane region" description="Helical" evidence="10">
    <location>
        <begin position="270"/>
        <end position="294"/>
    </location>
</feature>
<evidence type="ECO:0000256" key="4">
    <source>
        <dbReference type="ARBA" id="ARBA00022448"/>
    </source>
</evidence>
<dbReference type="GO" id="GO:0046677">
    <property type="term" value="P:response to antibiotic"/>
    <property type="evidence" value="ECO:0007669"/>
    <property type="project" value="UniProtKB-KW"/>
</dbReference>
<dbReference type="Proteomes" id="UP000308489">
    <property type="component" value="Chromosome 1"/>
</dbReference>
<evidence type="ECO:0000313" key="12">
    <source>
        <dbReference type="Proteomes" id="UP000308489"/>
    </source>
</evidence>
<accession>A0A4U9RQZ7</accession>
<feature type="transmembrane region" description="Helical" evidence="10">
    <location>
        <begin position="315"/>
        <end position="337"/>
    </location>
</feature>
<keyword evidence="12" id="KW-1185">Reference proteome</keyword>
<evidence type="ECO:0000256" key="5">
    <source>
        <dbReference type="ARBA" id="ARBA00022475"/>
    </source>
</evidence>
<feature type="transmembrane region" description="Helical" evidence="10">
    <location>
        <begin position="194"/>
        <end position="214"/>
    </location>
</feature>
<evidence type="ECO:0000256" key="9">
    <source>
        <dbReference type="ARBA" id="ARBA00023251"/>
    </source>
</evidence>
<evidence type="ECO:0000256" key="6">
    <source>
        <dbReference type="ARBA" id="ARBA00022692"/>
    </source>
</evidence>
<dbReference type="CDD" id="cd13143">
    <property type="entry name" value="MATE_MepA_like"/>
    <property type="match status" value="1"/>
</dbReference>
<comment type="subcellular location">
    <subcellularLocation>
        <location evidence="1">Cell membrane</location>
        <topology evidence="1">Multi-pass membrane protein</topology>
    </subcellularLocation>
</comment>
<keyword evidence="8 10" id="KW-0472">Membrane</keyword>
<keyword evidence="7 10" id="KW-1133">Transmembrane helix</keyword>
<sequence>MERSIQLKNESIGKLLFKFSLPAIAGMIVNAFYNVVDRIFIGNFVGAKALSGLTSTFPIAFIIMAFGMLIGIGSAACISIRLGQNKHEESERILGNAFTLIIIISLILTILGLVFKEQILLAFGASKETLSYAIEYINIIVIGIVLQNIGFGLNNIIRAEGNPKIAMYTMLIGGVLNIILDYIFMAFFNMGIKGAALATIISQGVSSLWVLRYFFSANSTLKLKKENLKLDIGLIKNIIAIGMSPFAMQLAASLVTAIQNRTLNAHGGYIAVGVIGAINSITMLIFMPVFGINQGAQPIIGYNYGAKEYKRVKEALKLAILAATVIFIIGYIVIQLFPKYMILPFGNDPELLKLGTYAIRINCMVMPIVAFQVIAANFFQAIGKALISMILSLSRQVIILIPLLIILPKFLGLNGVWISTPISDFLASVLTAIFLVKQIMILNKEEKLLKSE</sequence>
<feature type="transmembrane region" description="Helical" evidence="10">
    <location>
        <begin position="94"/>
        <end position="115"/>
    </location>
</feature>
<dbReference type="PIRSF" id="PIRSF006603">
    <property type="entry name" value="DinF"/>
    <property type="match status" value="1"/>
</dbReference>
<reference evidence="11 12" key="1">
    <citation type="submission" date="2019-05" db="EMBL/GenBank/DDBJ databases">
        <authorList>
            <consortium name="Pathogen Informatics"/>
        </authorList>
    </citation>
    <scope>NUCLEOTIDE SEQUENCE [LARGE SCALE GENOMIC DNA]</scope>
    <source>
        <strain evidence="11 12">NCTC503</strain>
    </source>
</reference>
<dbReference type="AlphaFoldDB" id="A0A4U9RQZ7"/>
<protein>
    <recommendedName>
        <fullName evidence="3">Multidrug export protein MepA</fullName>
    </recommendedName>
</protein>
<dbReference type="OrthoDB" id="9811110at2"/>
<dbReference type="InterPro" id="IPR045070">
    <property type="entry name" value="MATE_MepA-like"/>
</dbReference>